<dbReference type="EMBL" id="JBHSGN010000164">
    <property type="protein sequence ID" value="MFC4676927.1"/>
    <property type="molecule type" value="Genomic_DNA"/>
</dbReference>
<evidence type="ECO:0000313" key="3">
    <source>
        <dbReference type="Proteomes" id="UP001596023"/>
    </source>
</evidence>
<sequence>MKRYIVLVYMLVLALTIQSQDVNDYSHYFLSPNAASLQKFGDYPVSHHNGLVNISISLYSIKLNEDVTLNVQLDYHASGIKVDEITSWIGAGWALSAGGVINREQRGYRDEAGSGFYSYSIKNKGHVFPEAPLMPHSSDNDYAFLNKITNAGFDTEPDIFTFNFNGQTGKFFVDNTGEFRMLPHSNIKIVKHPLGNRLATGSWELVDESGTRYVFGDSPTAGIDIIKYYGWEVPVSWYLSSIYSSSGELLASFSYNTSREVSYTTTSYTTILKLKHTDCLYTKEPTIEYTGGKTVDLTGCSNLTAIDIPKQGRITFSGGMNRRDGVSTTAQLLGTIELSDKSNNKVSSYSFEYSFYNKHFLDKIKYSGKDNSSIDYRQFEYYDKGTFPPRGSNAVDIWGYYNGIMTNTTKFPRYSSYDLSIAYKAADRRPTEKAMTGTLKKIIYPTKGYTVFSHENNIAKARENADYLIGEKKLSSSNALDSYGTTTKSFIIDRKQWVAFNYKYAFHEVGLYTSKIEVRKDGKPVVTWDGNGNDFIRCQNEGNCTASKDSYSNMIMTGVYELELEPGTYNYTITVSGLKPVNFMVGTSLTVNYTGLERIGSSLEQWLGGLRIAKIENYDADGKRLSEEKFSYADSNGNSSGVDAPGPYFKIDRTYIKCMDPLFGVDVVASPMYSCYNVYEGISEQSVRNVTYPVVQYENIIVDKMEDSKPVLRSEYKYKVKQYTEYLFGIAHSVLGYLEAYRQSEDNYQYGFLVSRKDYEKRDNSFISVREEYNDYTPLPIKKITAYHVEKKYVEYDSQCRNLNDQRVDFKYSAYKLVSGASYLAKKSIKTTDKTGNSITVVQNYSYNNSFYLQPSDIVQTDSRNNEVKQEMKYPYDKSDAVYIKMKELNIINKPVEKINKVNNINAETNRYNYSFFNDNKNIEIASIENKYNGNDFIAENTFTRYDKSGNILEHITKDGVITILVWSYSGQYPIAEIKNATFTEVEVAAKTVFSVANTDALSAQLTPNEAKLKDGSLQRALANALVTTYTYKPLVGMLTATGPSGVTTYYEYDAFGRLEETYIKDASGNKQTVQKYDYHYQNQ</sequence>
<evidence type="ECO:0000313" key="2">
    <source>
        <dbReference type="EMBL" id="MFC4676927.1"/>
    </source>
</evidence>
<proteinExistence type="predicted"/>
<dbReference type="Proteomes" id="UP001596023">
    <property type="component" value="Unassembled WGS sequence"/>
</dbReference>
<reference evidence="3" key="1">
    <citation type="journal article" date="2019" name="Int. J. Syst. Evol. Microbiol.">
        <title>The Global Catalogue of Microorganisms (GCM) 10K type strain sequencing project: providing services to taxonomists for standard genome sequencing and annotation.</title>
        <authorList>
            <consortium name="The Broad Institute Genomics Platform"/>
            <consortium name="The Broad Institute Genome Sequencing Center for Infectious Disease"/>
            <person name="Wu L."/>
            <person name="Ma J."/>
        </authorList>
    </citation>
    <scope>NUCLEOTIDE SEQUENCE [LARGE SCALE GENOMIC DNA]</scope>
    <source>
        <strain evidence="3">CCUG 66188</strain>
    </source>
</reference>
<name>A0ABV9L3V3_9BACT</name>
<dbReference type="Gene3D" id="2.180.10.10">
    <property type="entry name" value="RHS repeat-associated core"/>
    <property type="match status" value="1"/>
</dbReference>
<evidence type="ECO:0000256" key="1">
    <source>
        <dbReference type="SAM" id="SignalP"/>
    </source>
</evidence>
<protein>
    <recommendedName>
        <fullName evidence="4">RHS repeat protein</fullName>
    </recommendedName>
</protein>
<comment type="caution">
    <text evidence="2">The sequence shown here is derived from an EMBL/GenBank/DDBJ whole genome shotgun (WGS) entry which is preliminary data.</text>
</comment>
<dbReference type="RefSeq" id="WP_380001623.1">
    <property type="nucleotide sequence ID" value="NZ_JBHSGN010000164.1"/>
</dbReference>
<keyword evidence="1" id="KW-0732">Signal</keyword>
<gene>
    <name evidence="2" type="ORF">ACFO6W_24915</name>
</gene>
<accession>A0ABV9L3V3</accession>
<feature type="signal peptide" evidence="1">
    <location>
        <begin position="1"/>
        <end position="19"/>
    </location>
</feature>
<organism evidence="2 3">
    <name type="scientific">Dysgonomonas termitidis</name>
    <dbReference type="NCBI Taxonomy" id="1516126"/>
    <lineage>
        <taxon>Bacteria</taxon>
        <taxon>Pseudomonadati</taxon>
        <taxon>Bacteroidota</taxon>
        <taxon>Bacteroidia</taxon>
        <taxon>Bacteroidales</taxon>
        <taxon>Dysgonomonadaceae</taxon>
        <taxon>Dysgonomonas</taxon>
    </lineage>
</organism>
<feature type="chain" id="PRO_5046752795" description="RHS repeat protein" evidence="1">
    <location>
        <begin position="20"/>
        <end position="1084"/>
    </location>
</feature>
<keyword evidence="3" id="KW-1185">Reference proteome</keyword>
<evidence type="ECO:0008006" key="4">
    <source>
        <dbReference type="Google" id="ProtNLM"/>
    </source>
</evidence>